<comment type="caution">
    <text evidence="3">The sequence shown here is derived from an EMBL/GenBank/DDBJ whole genome shotgun (WGS) entry which is preliminary data.</text>
</comment>
<feature type="domain" description="Activator of Hsp90 ATPase homologue 1/2-like C-terminal" evidence="2">
    <location>
        <begin position="22"/>
        <end position="143"/>
    </location>
</feature>
<dbReference type="Pfam" id="PF08327">
    <property type="entry name" value="AHSA1"/>
    <property type="match status" value="1"/>
</dbReference>
<name>A0ABU5EE78_9PROT</name>
<dbReference type="InterPro" id="IPR013538">
    <property type="entry name" value="ASHA1/2-like_C"/>
</dbReference>
<evidence type="ECO:0000256" key="1">
    <source>
        <dbReference type="ARBA" id="ARBA00006817"/>
    </source>
</evidence>
<protein>
    <submittedName>
        <fullName evidence="3">SRPBCC family protein</fullName>
    </submittedName>
</protein>
<reference evidence="3 4" key="1">
    <citation type="journal article" date="2016" name="Antonie Van Leeuwenhoek">
        <title>Dongia soli sp. nov., isolated from soil from Dokdo, Korea.</title>
        <authorList>
            <person name="Kim D.U."/>
            <person name="Lee H."/>
            <person name="Kim H."/>
            <person name="Kim S.G."/>
            <person name="Ka J.O."/>
        </authorList>
    </citation>
    <scope>NUCLEOTIDE SEQUENCE [LARGE SCALE GENOMIC DNA]</scope>
    <source>
        <strain evidence="3 4">D78</strain>
    </source>
</reference>
<accession>A0ABU5EE78</accession>
<dbReference type="SUPFAM" id="SSF55961">
    <property type="entry name" value="Bet v1-like"/>
    <property type="match status" value="1"/>
</dbReference>
<dbReference type="EMBL" id="JAXCLW010000005">
    <property type="protein sequence ID" value="MDY0884516.1"/>
    <property type="molecule type" value="Genomic_DNA"/>
</dbReference>
<dbReference type="RefSeq" id="WP_320509590.1">
    <property type="nucleotide sequence ID" value="NZ_JAXCLW010000005.1"/>
</dbReference>
<dbReference type="Proteomes" id="UP001279642">
    <property type="component" value="Unassembled WGS sequence"/>
</dbReference>
<comment type="similarity">
    <text evidence="1">Belongs to the AHA1 family.</text>
</comment>
<evidence type="ECO:0000259" key="2">
    <source>
        <dbReference type="Pfam" id="PF08327"/>
    </source>
</evidence>
<keyword evidence="4" id="KW-1185">Reference proteome</keyword>
<organism evidence="3 4">
    <name type="scientific">Dongia soli</name>
    <dbReference type="NCBI Taxonomy" id="600628"/>
    <lineage>
        <taxon>Bacteria</taxon>
        <taxon>Pseudomonadati</taxon>
        <taxon>Pseudomonadota</taxon>
        <taxon>Alphaproteobacteria</taxon>
        <taxon>Rhodospirillales</taxon>
        <taxon>Dongiaceae</taxon>
        <taxon>Dongia</taxon>
    </lineage>
</organism>
<dbReference type="InterPro" id="IPR023393">
    <property type="entry name" value="START-like_dom_sf"/>
</dbReference>
<dbReference type="Gene3D" id="3.30.530.20">
    <property type="match status" value="1"/>
</dbReference>
<gene>
    <name evidence="3" type="ORF">SMD27_16855</name>
</gene>
<evidence type="ECO:0000313" key="3">
    <source>
        <dbReference type="EMBL" id="MDY0884516.1"/>
    </source>
</evidence>
<sequence length="173" mass="19532">MMSNFGDFTDTDTLRLVRVLLAKPAQVWTYLTEPEKLSTWLAEAEIDLKLGGRVQLHMLAKDGPAAQRPMIHGTVTRCDPAQLLAFTWRDSTCGIDAPETEVCFELSQQGEKTVLTLIHHRLPAEWLAPVGGGWHLLLEDLQNRLLGRRPEPFMPRAQAIFPEYETRAKSIRG</sequence>
<dbReference type="CDD" id="cd08899">
    <property type="entry name" value="SRPBCC_CalC_Aha1-like_6"/>
    <property type="match status" value="1"/>
</dbReference>
<evidence type="ECO:0000313" key="4">
    <source>
        <dbReference type="Proteomes" id="UP001279642"/>
    </source>
</evidence>
<proteinExistence type="inferred from homology"/>